<feature type="compositionally biased region" description="Basic and acidic residues" evidence="1">
    <location>
        <begin position="715"/>
        <end position="728"/>
    </location>
</feature>
<dbReference type="PRINTS" id="PR00837">
    <property type="entry name" value="V5TPXLIKE"/>
</dbReference>
<feature type="compositionally biased region" description="Basic residues" evidence="1">
    <location>
        <begin position="819"/>
        <end position="831"/>
    </location>
</feature>
<dbReference type="SUPFAM" id="SSF55797">
    <property type="entry name" value="PR-1-like"/>
    <property type="match status" value="1"/>
</dbReference>
<feature type="compositionally biased region" description="Basic and acidic residues" evidence="1">
    <location>
        <begin position="389"/>
        <end position="454"/>
    </location>
</feature>
<dbReference type="AlphaFoldDB" id="A0AAV4JB69"/>
<evidence type="ECO:0000256" key="1">
    <source>
        <dbReference type="SAM" id="MobiDB-lite"/>
    </source>
</evidence>
<dbReference type="Gene3D" id="3.40.33.10">
    <property type="entry name" value="CAP"/>
    <property type="match status" value="1"/>
</dbReference>
<dbReference type="Proteomes" id="UP000762676">
    <property type="component" value="Unassembled WGS sequence"/>
</dbReference>
<feature type="compositionally biased region" description="Basic and acidic residues" evidence="1">
    <location>
        <begin position="530"/>
        <end position="543"/>
    </location>
</feature>
<evidence type="ECO:0000313" key="5">
    <source>
        <dbReference type="Proteomes" id="UP000762676"/>
    </source>
</evidence>
<evidence type="ECO:0000313" key="4">
    <source>
        <dbReference type="EMBL" id="GFS19909.1"/>
    </source>
</evidence>
<feature type="domain" description="ShKT" evidence="3">
    <location>
        <begin position="855"/>
        <end position="888"/>
    </location>
</feature>
<evidence type="ECO:0000259" key="3">
    <source>
        <dbReference type="SMART" id="SM00254"/>
    </source>
</evidence>
<accession>A0AAV4JB69</accession>
<feature type="compositionally biased region" description="Basic residues" evidence="1">
    <location>
        <begin position="936"/>
        <end position="947"/>
    </location>
</feature>
<feature type="compositionally biased region" description="Basic and acidic residues" evidence="1">
    <location>
        <begin position="849"/>
        <end position="858"/>
    </location>
</feature>
<proteinExistence type="predicted"/>
<dbReference type="PANTHER" id="PTHR10334">
    <property type="entry name" value="CYSTEINE-RICH SECRETORY PROTEIN-RELATED"/>
    <property type="match status" value="1"/>
</dbReference>
<keyword evidence="5" id="KW-1185">Reference proteome</keyword>
<feature type="compositionally biased region" description="Basic residues" evidence="1">
    <location>
        <begin position="375"/>
        <end position="388"/>
    </location>
</feature>
<comment type="caution">
    <text evidence="4">The sequence shown here is derived from an EMBL/GenBank/DDBJ whole genome shotgun (WGS) entry which is preliminary data.</text>
</comment>
<organism evidence="4 5">
    <name type="scientific">Elysia marginata</name>
    <dbReference type="NCBI Taxonomy" id="1093978"/>
    <lineage>
        <taxon>Eukaryota</taxon>
        <taxon>Metazoa</taxon>
        <taxon>Spiralia</taxon>
        <taxon>Lophotrochozoa</taxon>
        <taxon>Mollusca</taxon>
        <taxon>Gastropoda</taxon>
        <taxon>Heterobranchia</taxon>
        <taxon>Euthyneura</taxon>
        <taxon>Panpulmonata</taxon>
        <taxon>Sacoglossa</taxon>
        <taxon>Placobranchoidea</taxon>
        <taxon>Plakobranchidae</taxon>
        <taxon>Elysia</taxon>
    </lineage>
</organism>
<dbReference type="InterPro" id="IPR035940">
    <property type="entry name" value="CAP_sf"/>
</dbReference>
<feature type="region of interest" description="Disordered" evidence="1">
    <location>
        <begin position="713"/>
        <end position="738"/>
    </location>
</feature>
<evidence type="ECO:0000259" key="2">
    <source>
        <dbReference type="SMART" id="SM00198"/>
    </source>
</evidence>
<reference evidence="4 5" key="1">
    <citation type="journal article" date="2021" name="Elife">
        <title>Chloroplast acquisition without the gene transfer in kleptoplastic sea slugs, Plakobranchus ocellatus.</title>
        <authorList>
            <person name="Maeda T."/>
            <person name="Takahashi S."/>
            <person name="Yoshida T."/>
            <person name="Shimamura S."/>
            <person name="Takaki Y."/>
            <person name="Nagai Y."/>
            <person name="Toyoda A."/>
            <person name="Suzuki Y."/>
            <person name="Arimoto A."/>
            <person name="Ishii H."/>
            <person name="Satoh N."/>
            <person name="Nishiyama T."/>
            <person name="Hasebe M."/>
            <person name="Maruyama T."/>
            <person name="Minagawa J."/>
            <person name="Obokata J."/>
            <person name="Shigenobu S."/>
        </authorList>
    </citation>
    <scope>NUCLEOTIDE SEQUENCE [LARGE SCALE GENOMIC DNA]</scope>
</reference>
<feature type="region of interest" description="Disordered" evidence="1">
    <location>
        <begin position="783"/>
        <end position="858"/>
    </location>
</feature>
<sequence length="1007" mass="117783">MLVESRTCIHWNTSLQQRADAWIQGCEFKHEHCFDAGENLFFTTNLGEEVFMQGMKAWHDEKTLWSYTSGNCMAACHYTQIIWSWTNTVGCSAKVCPVLKTVDGEYKDAMLFACYYYPRGNFLGHFPFSRGLPCTGCAEGDTCSNGLCVSSGPDAKLAPDVVKMLTPRTPVRYSLPINALKGFEALVKDFISQDRQKPQHFTLGYENKKGPTGAQRSKHPDNATSSSGGKTWTERDHYPHPSREGTRLMTKNKYRPTELGSNSSKERQDHRLGRNEHREKLARIKELETESEQEMEREKEERERQKAEEIQRWKQKELDRQRHIKQREKEVQRKRKEKMLKMRQKELKRQKELRRKEKERILEEQNQKEIERYKLGGKLKKEHNKKEKIKIQKEDDTYRQRHKTQKPESEVRSHRNHIPERGETLGRLTKEKEHALKRKENSEEIVERNVEKERKNGKRGTTESNLSGQSKKEISKQNISVVQKEKEARSQNKKRKHGQNMDGMQVKEAYREHGAGHGKQRKQDYEEEESKNQIRIQDRDDNTGNRVVKVSQQRNGSEEEKKVKSKSQQSLNGITASKHGKVYSEENSQSVPTFNRDKGRWGKGSQGSSFEHRRQGRRMSGHRDSSKSSRKDQFLSQYVASQDQRDQNKPRQNKSHLTRVYKYPVKVTGHDSKETSTRPSIVTVVRVLSRAQIERLEEEYKNKKYRPVIIRNPSRPKEKMPLRLEKPDTSGPSIPKRPVKRIESYNTTQTSSRFALNNGSSDYTSIDSNSIYRPRHEISNLKLREVHGDNQKAHKVENLGKWPSTDNGGRGQWSASKSHQQRRKSHSKKNRTKSDWFRKPSSYKRKHATDKNKSKCRDGNPMCEVWEDQCIENYRVRLTCPLTCGICDHHHKKKANWVRQPRVRLSSYHTSRYLSPESYHRASQTLESKRSNEKHRNSRYHARHKNSQHTSKETRPQSFKVMPNKSSGGDHQKTHANLQISRNFRRGTGRHGEKSGETERYKVERVL</sequence>
<protein>
    <submittedName>
        <fullName evidence="4">Cysteine-rich secretory protein LCCL domain-containing 2</fullName>
    </submittedName>
</protein>
<feature type="compositionally biased region" description="Basic and acidic residues" evidence="1">
    <location>
        <begin position="232"/>
        <end position="246"/>
    </location>
</feature>
<feature type="domain" description="SCP" evidence="2">
    <location>
        <begin position="4"/>
        <end position="124"/>
    </location>
</feature>
<feature type="compositionally biased region" description="Basic and acidic residues" evidence="1">
    <location>
        <begin position="990"/>
        <end position="1007"/>
    </location>
</feature>
<feature type="region of interest" description="Disordered" evidence="1">
    <location>
        <begin position="201"/>
        <end position="659"/>
    </location>
</feature>
<feature type="compositionally biased region" description="Basic and acidic residues" evidence="1">
    <location>
        <begin position="264"/>
        <end position="331"/>
    </location>
</feature>
<feature type="compositionally biased region" description="Basic and acidic residues" evidence="1">
    <location>
        <begin position="339"/>
        <end position="374"/>
    </location>
</feature>
<dbReference type="EMBL" id="BMAT01013775">
    <property type="protein sequence ID" value="GFS19909.1"/>
    <property type="molecule type" value="Genomic_DNA"/>
</dbReference>
<dbReference type="SMART" id="SM00254">
    <property type="entry name" value="ShKT"/>
    <property type="match status" value="1"/>
</dbReference>
<dbReference type="Pfam" id="PF00188">
    <property type="entry name" value="CAP"/>
    <property type="match status" value="1"/>
</dbReference>
<dbReference type="InterPro" id="IPR003582">
    <property type="entry name" value="ShKT_dom"/>
</dbReference>
<feature type="compositionally biased region" description="Basic and acidic residues" evidence="1">
    <location>
        <begin position="783"/>
        <end position="798"/>
    </location>
</feature>
<feature type="compositionally biased region" description="Basic and acidic residues" evidence="1">
    <location>
        <begin position="621"/>
        <end position="633"/>
    </location>
</feature>
<feature type="region of interest" description="Disordered" evidence="1">
    <location>
        <begin position="916"/>
        <end position="1007"/>
    </location>
</feature>
<dbReference type="SMART" id="SM00198">
    <property type="entry name" value="SCP"/>
    <property type="match status" value="1"/>
</dbReference>
<name>A0AAV4JB69_9GAST</name>
<gene>
    <name evidence="4" type="ORF">ElyMa_006885000</name>
</gene>
<dbReference type="InterPro" id="IPR001283">
    <property type="entry name" value="CRISP-related"/>
</dbReference>
<dbReference type="InterPro" id="IPR014044">
    <property type="entry name" value="CAP_dom"/>
</dbReference>